<feature type="binding site" evidence="5">
    <location>
        <begin position="465"/>
        <end position="467"/>
    </location>
    <ligand>
        <name>FAD</name>
        <dbReference type="ChEBI" id="CHEBI:57692"/>
    </ligand>
</feature>
<protein>
    <recommendedName>
        <fullName evidence="6">Cryptochrome DASH</fullName>
    </recommendedName>
</protein>
<feature type="region of interest" description="Disordered" evidence="7">
    <location>
        <begin position="250"/>
        <end position="269"/>
    </location>
</feature>
<keyword evidence="2 5" id="KW-0285">Flavoprotein</keyword>
<evidence type="ECO:0000256" key="3">
    <source>
        <dbReference type="ARBA" id="ARBA00022827"/>
    </source>
</evidence>
<dbReference type="SUPFAM" id="SSF52425">
    <property type="entry name" value="Cryptochrome/photolyase, N-terminal domain"/>
    <property type="match status" value="1"/>
</dbReference>
<keyword evidence="3 5" id="KW-0274">FAD</keyword>
<evidence type="ECO:0000256" key="2">
    <source>
        <dbReference type="ARBA" id="ARBA00022630"/>
    </source>
</evidence>
<comment type="function">
    <text evidence="6">May have a photoreceptor function.</text>
</comment>
<feature type="region of interest" description="Disordered" evidence="7">
    <location>
        <begin position="559"/>
        <end position="591"/>
    </location>
</feature>
<dbReference type="SUPFAM" id="SSF48173">
    <property type="entry name" value="Cryptochrome/photolyase FAD-binding domain"/>
    <property type="match status" value="1"/>
</dbReference>
<feature type="region of interest" description="Disordered" evidence="7">
    <location>
        <begin position="196"/>
        <end position="230"/>
    </location>
</feature>
<keyword evidence="10" id="KW-1185">Reference proteome</keyword>
<evidence type="ECO:0000256" key="7">
    <source>
        <dbReference type="SAM" id="MobiDB-lite"/>
    </source>
</evidence>
<dbReference type="InterPro" id="IPR014133">
    <property type="entry name" value="Cry_DASH"/>
</dbReference>
<evidence type="ECO:0000259" key="8">
    <source>
        <dbReference type="PROSITE" id="PS51645"/>
    </source>
</evidence>
<dbReference type="InterPro" id="IPR014729">
    <property type="entry name" value="Rossmann-like_a/b/a_fold"/>
</dbReference>
<feature type="compositionally biased region" description="Gly residues" evidence="7">
    <location>
        <begin position="624"/>
        <end position="644"/>
    </location>
</feature>
<feature type="binding site" evidence="5">
    <location>
        <position position="290"/>
    </location>
    <ligand>
        <name>FAD</name>
        <dbReference type="ChEBI" id="CHEBI:57692"/>
    </ligand>
</feature>
<dbReference type="EMBL" id="FJUW01000071">
    <property type="protein sequence ID" value="CZT12391.1"/>
    <property type="molecule type" value="Genomic_DNA"/>
</dbReference>
<evidence type="ECO:0000313" key="10">
    <source>
        <dbReference type="Proteomes" id="UP000178129"/>
    </source>
</evidence>
<dbReference type="PRINTS" id="PR00147">
    <property type="entry name" value="DNAPHOTLYASE"/>
</dbReference>
<dbReference type="Pfam" id="PF00875">
    <property type="entry name" value="DNA_photolyase"/>
    <property type="match status" value="1"/>
</dbReference>
<reference evidence="10" key="1">
    <citation type="submission" date="2016-03" db="EMBL/GenBank/DDBJ databases">
        <authorList>
            <person name="Ploux O."/>
        </authorList>
    </citation>
    <scope>NUCLEOTIDE SEQUENCE [LARGE SCALE GENOMIC DNA]</scope>
    <source>
        <strain evidence="10">UK7</strain>
    </source>
</reference>
<name>A0A1E1LPG3_9HELO</name>
<proteinExistence type="inferred from homology"/>
<dbReference type="Gene3D" id="1.25.40.80">
    <property type="match status" value="1"/>
</dbReference>
<comment type="cofactor">
    <cofactor evidence="5 6">
        <name>FAD</name>
        <dbReference type="ChEBI" id="CHEBI:57692"/>
    </cofactor>
    <text evidence="5 6">Binds 1 FAD per subunit.</text>
</comment>
<feature type="domain" description="Photolyase/cryptochrome alpha/beta" evidence="8">
    <location>
        <begin position="5"/>
        <end position="167"/>
    </location>
</feature>
<dbReference type="GO" id="GO:0071949">
    <property type="term" value="F:FAD binding"/>
    <property type="evidence" value="ECO:0007669"/>
    <property type="project" value="TreeGrafter"/>
</dbReference>
<gene>
    <name evidence="9" type="ORF">RCO7_09084</name>
</gene>
<feature type="binding site" evidence="5">
    <location>
        <begin position="303"/>
        <end position="307"/>
    </location>
    <ligand>
        <name>FAD</name>
        <dbReference type="ChEBI" id="CHEBI:57692"/>
    </ligand>
</feature>
<dbReference type="PROSITE" id="PS51645">
    <property type="entry name" value="PHR_CRY_ALPHA_BETA"/>
    <property type="match status" value="1"/>
</dbReference>
<feature type="region of interest" description="Disordered" evidence="7">
    <location>
        <begin position="624"/>
        <end position="665"/>
    </location>
</feature>
<dbReference type="InterPro" id="IPR036155">
    <property type="entry name" value="Crypto/Photolyase_N_sf"/>
</dbReference>
<dbReference type="InterPro" id="IPR006050">
    <property type="entry name" value="DNA_photolyase_N"/>
</dbReference>
<evidence type="ECO:0000256" key="6">
    <source>
        <dbReference type="RuleBase" id="RU367151"/>
    </source>
</evidence>
<feature type="compositionally biased region" description="Gly residues" evidence="7">
    <location>
        <begin position="566"/>
        <end position="587"/>
    </location>
</feature>
<dbReference type="NCBIfam" id="TIGR02765">
    <property type="entry name" value="crypto_DASH"/>
    <property type="match status" value="1"/>
</dbReference>
<sequence length="665" mass="73805">MSDSKVLIYLMRRDLRVSDNPVLNSLVTSKKHGFTHLLPLYVLSAQQLETSGFIADSNTKSPYREARSKVGGFWRTGPHRVTFLAECIYDLKEGLEKVGSGLCLRVGTVGDVVDDMLRKFKEKGGLKAGAVWMIGEEGVEEAGEESQVKKACREADVEFKLWNDEKYLIDDRDVPFDNIDELSDVFTTYRKTVEPLRESPRKVLPTPTKGSLPPFPPTSSTPEQRSPFTIPNSLETLQSSLLKPLQAQDLVKNPPSYPKETKSAHPFLGGETQAHDRLNYLIKSGNVTNYKDTRNGLLGHDFSTKFSAYLALGCITARQIHSNLLAFEDGTNDTFKGGNGYGKGENAGTKSIRFELLWRDYMRLCTRKFGPKLFRLSGFKAEGEEKWSTPAKPAPGVSSQQVRDQIERFLNGTTGMGLIDASMREMYHTGYTSNRARQNVASFLTKHLKIDWRIGAEWYESMLVDYDLSSNWGNWQYVAGVGNDPRGDNRIFNPVKQAFDYDPEGDYIKAWVPELQKLTEPAEVFQAWTVREDVRKEKGLQGLNWVENPLLRINFTVNKRGRNGGKRGGGGGGSGRGEYGHGHGGGRFNEQDGRRYYANNNRNGGGESGRGGGGYGGGGGYAGRGYGSSRGHLKGNGYGSGRGGGGREFRTGMMDKVTEYEQSTQ</sequence>
<dbReference type="InParanoid" id="A0A1E1LPG3"/>
<dbReference type="Gene3D" id="3.40.50.620">
    <property type="entry name" value="HUPs"/>
    <property type="match status" value="1"/>
</dbReference>
<evidence type="ECO:0000256" key="1">
    <source>
        <dbReference type="ARBA" id="ARBA00005862"/>
    </source>
</evidence>
<dbReference type="PANTHER" id="PTHR11455">
    <property type="entry name" value="CRYPTOCHROME"/>
    <property type="match status" value="1"/>
</dbReference>
<dbReference type="Pfam" id="PF03441">
    <property type="entry name" value="FAD_binding_7"/>
    <property type="match status" value="1"/>
</dbReference>
<dbReference type="InterPro" id="IPR005101">
    <property type="entry name" value="Cryptochr/Photolyase_FAD-bd"/>
</dbReference>
<dbReference type="GO" id="GO:0003684">
    <property type="term" value="F:damaged DNA binding"/>
    <property type="evidence" value="ECO:0007669"/>
    <property type="project" value="TreeGrafter"/>
</dbReference>
<dbReference type="AlphaFoldDB" id="A0A1E1LPG3"/>
<dbReference type="Proteomes" id="UP000178129">
    <property type="component" value="Unassembled WGS sequence"/>
</dbReference>
<comment type="cofactor">
    <cofactor evidence="6">
        <name>(6R)-5,10-methylene-5,6,7,8-tetrahydrofolate</name>
        <dbReference type="ChEBI" id="CHEBI:15636"/>
    </cofactor>
    <text evidence="6">Binds 1 5,10-methenyltetrahydrofolate (MTHF) per subunit.</text>
</comment>
<dbReference type="Gene3D" id="1.10.579.10">
    <property type="entry name" value="DNA Cyclobutane Dipyrimidine Photolyase, subunit A, domain 3"/>
    <property type="match status" value="1"/>
</dbReference>
<dbReference type="GO" id="GO:0003904">
    <property type="term" value="F:deoxyribodipyrimidine photo-lyase activity"/>
    <property type="evidence" value="ECO:0007669"/>
    <property type="project" value="TreeGrafter"/>
</dbReference>
<comment type="caution">
    <text evidence="9">The sequence shown here is derived from an EMBL/GenBank/DDBJ whole genome shotgun (WGS) entry which is preliminary data.</text>
</comment>
<dbReference type="PANTHER" id="PTHR11455:SF22">
    <property type="entry name" value="CRYPTOCHROME DASH"/>
    <property type="match status" value="1"/>
</dbReference>
<evidence type="ECO:0000256" key="4">
    <source>
        <dbReference type="ARBA" id="ARBA00022991"/>
    </source>
</evidence>
<evidence type="ECO:0000256" key="5">
    <source>
        <dbReference type="PIRSR" id="PIRSR602081-1"/>
    </source>
</evidence>
<evidence type="ECO:0000313" key="9">
    <source>
        <dbReference type="EMBL" id="CZT12391.1"/>
    </source>
</evidence>
<organism evidence="9 10">
    <name type="scientific">Rhynchosporium graminicola</name>
    <dbReference type="NCBI Taxonomy" id="2792576"/>
    <lineage>
        <taxon>Eukaryota</taxon>
        <taxon>Fungi</taxon>
        <taxon>Dikarya</taxon>
        <taxon>Ascomycota</taxon>
        <taxon>Pezizomycotina</taxon>
        <taxon>Leotiomycetes</taxon>
        <taxon>Helotiales</taxon>
        <taxon>Ploettnerulaceae</taxon>
        <taxon>Rhynchosporium</taxon>
    </lineage>
</organism>
<dbReference type="InterPro" id="IPR002081">
    <property type="entry name" value="Cryptochrome/DNA_photolyase_1"/>
</dbReference>
<dbReference type="STRING" id="914237.A0A1E1LPG3"/>
<accession>A0A1E1LPG3</accession>
<dbReference type="GO" id="GO:0000719">
    <property type="term" value="P:photoreactive repair"/>
    <property type="evidence" value="ECO:0007669"/>
    <property type="project" value="TreeGrafter"/>
</dbReference>
<keyword evidence="4 6" id="KW-0157">Chromophore</keyword>
<dbReference type="InterPro" id="IPR036134">
    <property type="entry name" value="Crypto/Photolyase_FAD-like_sf"/>
</dbReference>
<comment type="similarity">
    <text evidence="1 6">Belongs to the DNA photolyase class-1 family.</text>
</comment>